<sequence>MLKTNSVRREVRRRHEPFCFPFPHYPFLFTPRNKKKSTDLTPLVKKKQRILANDIQWCMNNKVTLTLKSFADEFGLLDKRYVFTRCKNIINTRHLSSETERLESELTLFKQSEEYKLYWLERSRRRTQLDTHDSCAEYVQSVIRQETTAITFTTPTSTATSDTMAPISHTTSTITDTVGTADTTAIDHQDIIFAATDTMTDNVKNTTPLEPWIFQGTNVARIIHKISTSCHQND</sequence>
<accession>I1C186</accession>
<dbReference type="AlphaFoldDB" id="I1C186"/>
<dbReference type="GeneID" id="93613892"/>
<dbReference type="EMBL" id="CH476736">
    <property type="protein sequence ID" value="EIE82216.1"/>
    <property type="molecule type" value="Genomic_DNA"/>
</dbReference>
<dbReference type="OMA" id="DCTELWF"/>
<dbReference type="RefSeq" id="XP_067517612.1">
    <property type="nucleotide sequence ID" value="XM_067661511.1"/>
</dbReference>
<keyword evidence="2" id="KW-1185">Reference proteome</keyword>
<dbReference type="Proteomes" id="UP000009138">
    <property type="component" value="Unassembled WGS sequence"/>
</dbReference>
<name>I1C186_RHIO9</name>
<protein>
    <submittedName>
        <fullName evidence="1">Uncharacterized protein</fullName>
    </submittedName>
</protein>
<organism evidence="1 2">
    <name type="scientific">Rhizopus delemar (strain RA 99-880 / ATCC MYA-4621 / FGSC 9543 / NRRL 43880)</name>
    <name type="common">Mucormycosis agent</name>
    <name type="synonym">Rhizopus arrhizus var. delemar</name>
    <dbReference type="NCBI Taxonomy" id="246409"/>
    <lineage>
        <taxon>Eukaryota</taxon>
        <taxon>Fungi</taxon>
        <taxon>Fungi incertae sedis</taxon>
        <taxon>Mucoromycota</taxon>
        <taxon>Mucoromycotina</taxon>
        <taxon>Mucoromycetes</taxon>
        <taxon>Mucorales</taxon>
        <taxon>Mucorineae</taxon>
        <taxon>Rhizopodaceae</taxon>
        <taxon>Rhizopus</taxon>
    </lineage>
</organism>
<reference evidence="1 2" key="1">
    <citation type="journal article" date="2009" name="PLoS Genet.">
        <title>Genomic analysis of the basal lineage fungus Rhizopus oryzae reveals a whole-genome duplication.</title>
        <authorList>
            <person name="Ma L.-J."/>
            <person name="Ibrahim A.S."/>
            <person name="Skory C."/>
            <person name="Grabherr M.G."/>
            <person name="Burger G."/>
            <person name="Butler M."/>
            <person name="Elias M."/>
            <person name="Idnurm A."/>
            <person name="Lang B.F."/>
            <person name="Sone T."/>
            <person name="Abe A."/>
            <person name="Calvo S.E."/>
            <person name="Corrochano L.M."/>
            <person name="Engels R."/>
            <person name="Fu J."/>
            <person name="Hansberg W."/>
            <person name="Kim J.-M."/>
            <person name="Kodira C.D."/>
            <person name="Koehrsen M.J."/>
            <person name="Liu B."/>
            <person name="Miranda-Saavedra D."/>
            <person name="O'Leary S."/>
            <person name="Ortiz-Castellanos L."/>
            <person name="Poulter R."/>
            <person name="Rodriguez-Romero J."/>
            <person name="Ruiz-Herrera J."/>
            <person name="Shen Y.-Q."/>
            <person name="Zeng Q."/>
            <person name="Galagan J."/>
            <person name="Birren B.W."/>
            <person name="Cuomo C.A."/>
            <person name="Wickes B.L."/>
        </authorList>
    </citation>
    <scope>NUCLEOTIDE SEQUENCE [LARGE SCALE GENOMIC DNA]</scope>
    <source>
        <strain evidence="2">RA 99-880 / ATCC MYA-4621 / FGSC 9543 / NRRL 43880</strain>
    </source>
</reference>
<proteinExistence type="predicted"/>
<evidence type="ECO:0000313" key="1">
    <source>
        <dbReference type="EMBL" id="EIE82216.1"/>
    </source>
</evidence>
<gene>
    <name evidence="1" type="ORF">RO3G_06921</name>
</gene>
<dbReference type="OrthoDB" id="2261291at2759"/>
<dbReference type="InParanoid" id="I1C186"/>
<evidence type="ECO:0000313" key="2">
    <source>
        <dbReference type="Proteomes" id="UP000009138"/>
    </source>
</evidence>
<dbReference type="VEuPathDB" id="FungiDB:RO3G_06921"/>